<dbReference type="SUPFAM" id="SSF51905">
    <property type="entry name" value="FAD/NAD(P)-binding domain"/>
    <property type="match status" value="1"/>
</dbReference>
<gene>
    <name evidence="3" type="ORF">GXW76_17995</name>
</gene>
<reference evidence="3" key="1">
    <citation type="submission" date="2020-01" db="EMBL/GenBank/DDBJ databases">
        <authorList>
            <person name="Rat A."/>
        </authorList>
    </citation>
    <scope>NUCLEOTIDE SEQUENCE</scope>
    <source>
        <strain evidence="3">LMG 31231</strain>
    </source>
</reference>
<dbReference type="GO" id="GO:0016491">
    <property type="term" value="F:oxidoreductase activity"/>
    <property type="evidence" value="ECO:0007669"/>
    <property type="project" value="UniProtKB-KW"/>
</dbReference>
<dbReference type="PANTHER" id="PTHR13847:SF287">
    <property type="entry name" value="FAD-DEPENDENT OXIDOREDUCTASE DOMAIN-CONTAINING PROTEIN 1"/>
    <property type="match status" value="1"/>
</dbReference>
<protein>
    <submittedName>
        <fullName evidence="3">FAD-binding oxidoreductase</fullName>
    </submittedName>
</protein>
<dbReference type="Gene3D" id="3.30.9.10">
    <property type="entry name" value="D-Amino Acid Oxidase, subunit A, domain 2"/>
    <property type="match status" value="1"/>
</dbReference>
<evidence type="ECO:0000313" key="3">
    <source>
        <dbReference type="EMBL" id="MBR0673076.1"/>
    </source>
</evidence>
<sequence>MPGSADVVIIGGGAIGCAVACFLRMRNNAPRVTVIERDPTYALASTPRASGGVRRLFSGPENIQLSNFSIPFYERFAEEMAVDGVPAEISFRKGGYLFIVDGRGTRLLEESAATQRAHGVRIDLLDRAALKHRFPSMFVDDLELAAHSLDDAWVDPHGVQQGFRRKARDLGAEFLPEEAAAIERDGARIRAVRFASGGSMTTRFVVNAAGAWADQVCAMAGMRSPIRPMRRFEHYFECETAIEPLPYVKDLDRLAFRPEGRGYTGGMPDSDEPRGFNFEVDHGYFERVVWPALAHRFPAFERTREKSVMAGLYDQNELDGNAIIGPWPDCPGFLMAAGFSGHGLMHAPGVGRAIAELILDGGYQTIDLARLGWDRVLRNEPYRERGIL</sequence>
<feature type="domain" description="FAD dependent oxidoreductase" evidence="2">
    <location>
        <begin position="6"/>
        <end position="357"/>
    </location>
</feature>
<dbReference type="AlphaFoldDB" id="A0A9X9X0Z7"/>
<comment type="caution">
    <text evidence="3">The sequence shown here is derived from an EMBL/GenBank/DDBJ whole genome shotgun (WGS) entry which is preliminary data.</text>
</comment>
<keyword evidence="1" id="KW-0560">Oxidoreductase</keyword>
<dbReference type="Pfam" id="PF01266">
    <property type="entry name" value="DAO"/>
    <property type="match status" value="1"/>
</dbReference>
<evidence type="ECO:0000259" key="2">
    <source>
        <dbReference type="Pfam" id="PF01266"/>
    </source>
</evidence>
<dbReference type="EMBL" id="JAAEDM010000058">
    <property type="protein sequence ID" value="MBR0673076.1"/>
    <property type="molecule type" value="Genomic_DNA"/>
</dbReference>
<dbReference type="GO" id="GO:0005737">
    <property type="term" value="C:cytoplasm"/>
    <property type="evidence" value="ECO:0007669"/>
    <property type="project" value="TreeGrafter"/>
</dbReference>
<name>A0A9X9X0Z7_9PROT</name>
<evidence type="ECO:0000313" key="4">
    <source>
        <dbReference type="Proteomes" id="UP001138751"/>
    </source>
</evidence>
<evidence type="ECO:0000256" key="1">
    <source>
        <dbReference type="ARBA" id="ARBA00023002"/>
    </source>
</evidence>
<keyword evidence="4" id="KW-1185">Reference proteome</keyword>
<dbReference type="Proteomes" id="UP001138751">
    <property type="component" value="Unassembled WGS sequence"/>
</dbReference>
<dbReference type="InterPro" id="IPR006076">
    <property type="entry name" value="FAD-dep_OxRdtase"/>
</dbReference>
<reference evidence="3" key="2">
    <citation type="journal article" date="2021" name="Syst. Appl. Microbiol.">
        <title>Roseomonas hellenica sp. nov., isolated from roots of wild-growing Alkanna tinctoria.</title>
        <authorList>
            <person name="Rat A."/>
            <person name="Naranjo H.D."/>
            <person name="Lebbe L."/>
            <person name="Cnockaert M."/>
            <person name="Krigas N."/>
            <person name="Grigoriadou K."/>
            <person name="Maloupa E."/>
            <person name="Willems A."/>
        </authorList>
    </citation>
    <scope>NUCLEOTIDE SEQUENCE</scope>
    <source>
        <strain evidence="3">LMG 31231</strain>
    </source>
</reference>
<dbReference type="Gene3D" id="3.50.50.60">
    <property type="entry name" value="FAD/NAD(P)-binding domain"/>
    <property type="match status" value="1"/>
</dbReference>
<dbReference type="PANTHER" id="PTHR13847">
    <property type="entry name" value="SARCOSINE DEHYDROGENASE-RELATED"/>
    <property type="match status" value="1"/>
</dbReference>
<accession>A0A9X9X0Z7</accession>
<dbReference type="RefSeq" id="WP_211863490.1">
    <property type="nucleotide sequence ID" value="NZ_JAAEDM010000058.1"/>
</dbReference>
<organism evidence="3 4">
    <name type="scientific">Neoroseomonas soli</name>
    <dbReference type="NCBI Taxonomy" id="1081025"/>
    <lineage>
        <taxon>Bacteria</taxon>
        <taxon>Pseudomonadati</taxon>
        <taxon>Pseudomonadota</taxon>
        <taxon>Alphaproteobacteria</taxon>
        <taxon>Acetobacterales</taxon>
        <taxon>Acetobacteraceae</taxon>
        <taxon>Neoroseomonas</taxon>
    </lineage>
</organism>
<proteinExistence type="predicted"/>
<dbReference type="GO" id="GO:0032981">
    <property type="term" value="P:mitochondrial respiratory chain complex I assembly"/>
    <property type="evidence" value="ECO:0007669"/>
    <property type="project" value="TreeGrafter"/>
</dbReference>
<dbReference type="InterPro" id="IPR036188">
    <property type="entry name" value="FAD/NAD-bd_sf"/>
</dbReference>